<evidence type="ECO:0000313" key="2">
    <source>
        <dbReference type="EMBL" id="PSL57029.1"/>
    </source>
</evidence>
<organism evidence="2 3">
    <name type="scientific">Saccharothrix carnea</name>
    <dbReference type="NCBI Taxonomy" id="1280637"/>
    <lineage>
        <taxon>Bacteria</taxon>
        <taxon>Bacillati</taxon>
        <taxon>Actinomycetota</taxon>
        <taxon>Actinomycetes</taxon>
        <taxon>Pseudonocardiales</taxon>
        <taxon>Pseudonocardiaceae</taxon>
        <taxon>Saccharothrix</taxon>
    </lineage>
</organism>
<reference evidence="2 3" key="1">
    <citation type="submission" date="2018-03" db="EMBL/GenBank/DDBJ databases">
        <title>Genomic Encyclopedia of Type Strains, Phase III (KMG-III): the genomes of soil and plant-associated and newly described type strains.</title>
        <authorList>
            <person name="Whitman W."/>
        </authorList>
    </citation>
    <scope>NUCLEOTIDE SEQUENCE [LARGE SCALE GENOMIC DNA]</scope>
    <source>
        <strain evidence="2 3">CGMCC 4.7097</strain>
    </source>
</reference>
<evidence type="ECO:0000313" key="3">
    <source>
        <dbReference type="Proteomes" id="UP000241118"/>
    </source>
</evidence>
<feature type="region of interest" description="Disordered" evidence="1">
    <location>
        <begin position="154"/>
        <end position="185"/>
    </location>
</feature>
<name>A0A2P8IEX5_SACCR</name>
<accession>A0A2P8IEX5</accession>
<dbReference type="EMBL" id="PYAX01000002">
    <property type="protein sequence ID" value="PSL57029.1"/>
    <property type="molecule type" value="Genomic_DNA"/>
</dbReference>
<feature type="compositionally biased region" description="Basic residues" evidence="1">
    <location>
        <begin position="239"/>
        <end position="253"/>
    </location>
</feature>
<evidence type="ECO:0000256" key="1">
    <source>
        <dbReference type="SAM" id="MobiDB-lite"/>
    </source>
</evidence>
<feature type="region of interest" description="Disordered" evidence="1">
    <location>
        <begin position="96"/>
        <end position="136"/>
    </location>
</feature>
<sequence>MTRAARCAGENRSDMNRTPPTAGVVVGVHFLHTQKTSARGVDRSRRPAHVTEVWGVSQDATPVTANDGASSPEWTSACASTGLQIETHWAPIHRREVRTDTRRQSCSPTPNGDPGDGEHCNQCSTTDPRARIGIPPSRRISRMGMTNRRSTCVYREEGAGLPRKRRTPDVRNRPPTRSPDPATEFPPLITAMAALGMPVQRFPTTSTRGTSSDTGSTASARDILEWNDIAVRSVGGSGRARHPPRWHPIHRSALRPTDRCGASVSG</sequence>
<keyword evidence="3" id="KW-1185">Reference proteome</keyword>
<comment type="caution">
    <text evidence="2">The sequence shown here is derived from an EMBL/GenBank/DDBJ whole genome shotgun (WGS) entry which is preliminary data.</text>
</comment>
<dbReference type="AlphaFoldDB" id="A0A2P8IEX5"/>
<feature type="region of interest" description="Disordered" evidence="1">
    <location>
        <begin position="1"/>
        <end position="21"/>
    </location>
</feature>
<proteinExistence type="predicted"/>
<protein>
    <submittedName>
        <fullName evidence="2">Uncharacterized protein</fullName>
    </submittedName>
</protein>
<gene>
    <name evidence="2" type="ORF">B0I31_1026</name>
</gene>
<feature type="region of interest" description="Disordered" evidence="1">
    <location>
        <begin position="235"/>
        <end position="266"/>
    </location>
</feature>
<dbReference type="Proteomes" id="UP000241118">
    <property type="component" value="Unassembled WGS sequence"/>
</dbReference>